<dbReference type="GO" id="GO:0008081">
    <property type="term" value="F:phosphoric diester hydrolase activity"/>
    <property type="evidence" value="ECO:0007669"/>
    <property type="project" value="InterPro"/>
</dbReference>
<dbReference type="GO" id="GO:0006629">
    <property type="term" value="P:lipid metabolic process"/>
    <property type="evidence" value="ECO:0007669"/>
    <property type="project" value="InterPro"/>
</dbReference>
<reference evidence="2 3" key="2">
    <citation type="submission" date="2020-07" db="EMBL/GenBank/DDBJ databases">
        <title>Bacterial metabolism rescues the inhibition of intestinal drug absorption by food and drug additives.</title>
        <authorList>
            <person name="Zou L."/>
            <person name="Spanogiannopoulos P."/>
            <person name="Chien H.-C."/>
            <person name="Pieper L.M."/>
            <person name="Cai W."/>
            <person name="Khuri N."/>
            <person name="Pottel J."/>
            <person name="Vora B."/>
            <person name="Ni Z."/>
            <person name="Tsakalozou E."/>
            <person name="Zhang W."/>
            <person name="Shoichet B.K."/>
            <person name="Giacomini K.M."/>
            <person name="Turnbaugh P.J."/>
        </authorList>
    </citation>
    <scope>NUCLEOTIDE SEQUENCE [LARGE SCALE GENOMIC DNA]</scope>
    <source>
        <strain evidence="2 3">F22</strain>
    </source>
</reference>
<evidence type="ECO:0000313" key="2">
    <source>
        <dbReference type="EMBL" id="NUN88196.1"/>
    </source>
</evidence>
<organism evidence="2 3">
    <name type="scientific">Coprococcus comes</name>
    <dbReference type="NCBI Taxonomy" id="410072"/>
    <lineage>
        <taxon>Bacteria</taxon>
        <taxon>Bacillati</taxon>
        <taxon>Bacillota</taxon>
        <taxon>Clostridia</taxon>
        <taxon>Lachnospirales</taxon>
        <taxon>Lachnospiraceae</taxon>
        <taxon>Coprococcus</taxon>
    </lineage>
</organism>
<comment type="caution">
    <text evidence="2">The sequence shown here is derived from an EMBL/GenBank/DDBJ whole genome shotgun (WGS) entry which is preliminary data.</text>
</comment>
<dbReference type="AlphaFoldDB" id="A0A849Y595"/>
<dbReference type="Pfam" id="PF03009">
    <property type="entry name" value="GDPD"/>
    <property type="match status" value="1"/>
</dbReference>
<feature type="non-terminal residue" evidence="2">
    <location>
        <position position="1"/>
    </location>
</feature>
<accession>A0A849Y595</accession>
<evidence type="ECO:0000313" key="3">
    <source>
        <dbReference type="Proteomes" id="UP000554488"/>
    </source>
</evidence>
<name>A0A849Y595_9FIRM</name>
<feature type="domain" description="GP-PDE" evidence="1">
    <location>
        <begin position="4"/>
        <end position="84"/>
    </location>
</feature>
<protein>
    <submittedName>
        <fullName evidence="2">Glycerophosphodiester phosphodiesterase</fullName>
    </submittedName>
</protein>
<dbReference type="EMBL" id="JABWDC010000217">
    <property type="protein sequence ID" value="NUN88196.1"/>
    <property type="molecule type" value="Genomic_DNA"/>
</dbReference>
<dbReference type="InterPro" id="IPR017946">
    <property type="entry name" value="PLC-like_Pdiesterase_TIM-brl"/>
</dbReference>
<dbReference type="Gene3D" id="3.20.20.190">
    <property type="entry name" value="Phosphatidylinositol (PI) phosphodiesterase"/>
    <property type="match status" value="1"/>
</dbReference>
<dbReference type="InterPro" id="IPR030395">
    <property type="entry name" value="GP_PDE_dom"/>
</dbReference>
<dbReference type="SUPFAM" id="SSF51695">
    <property type="entry name" value="PLC-like phosphodiesterases"/>
    <property type="match status" value="1"/>
</dbReference>
<gene>
    <name evidence="2" type="ORF">HUU93_16775</name>
</gene>
<evidence type="ECO:0000259" key="1">
    <source>
        <dbReference type="Pfam" id="PF03009"/>
    </source>
</evidence>
<proteinExistence type="predicted"/>
<sequence>LHRLAPETDCAILFMEGLYRPWDYARKIGASALHCYWKAALPEMIEGATRAGIAVRPFTVNLEEKIVTFVRLGCTGIITDFPEKAVFLRRKLQEN</sequence>
<dbReference type="RefSeq" id="WP_279286852.1">
    <property type="nucleotide sequence ID" value="NZ_JABWDC010000217.1"/>
</dbReference>
<reference evidence="2 3" key="1">
    <citation type="submission" date="2020-04" db="EMBL/GenBank/DDBJ databases">
        <authorList>
            <person name="Pieper L."/>
        </authorList>
    </citation>
    <scope>NUCLEOTIDE SEQUENCE [LARGE SCALE GENOMIC DNA]</scope>
    <source>
        <strain evidence="2 3">F22</strain>
    </source>
</reference>
<dbReference type="Proteomes" id="UP000554488">
    <property type="component" value="Unassembled WGS sequence"/>
</dbReference>